<name>A0AAV1DK25_OLDCO</name>
<dbReference type="AlphaFoldDB" id="A0AAV1DK25"/>
<dbReference type="EMBL" id="OX459123">
    <property type="protein sequence ID" value="CAI9108239.1"/>
    <property type="molecule type" value="Genomic_DNA"/>
</dbReference>
<dbReference type="Proteomes" id="UP001161247">
    <property type="component" value="Chromosome 6"/>
</dbReference>
<feature type="region of interest" description="Disordered" evidence="1">
    <location>
        <begin position="304"/>
        <end position="352"/>
    </location>
</feature>
<feature type="region of interest" description="Disordered" evidence="1">
    <location>
        <begin position="223"/>
        <end position="242"/>
    </location>
</feature>
<evidence type="ECO:0000313" key="3">
    <source>
        <dbReference type="Proteomes" id="UP001161247"/>
    </source>
</evidence>
<evidence type="ECO:0000256" key="1">
    <source>
        <dbReference type="SAM" id="MobiDB-lite"/>
    </source>
</evidence>
<reference evidence="2" key="1">
    <citation type="submission" date="2023-03" db="EMBL/GenBank/DDBJ databases">
        <authorList>
            <person name="Julca I."/>
        </authorList>
    </citation>
    <scope>NUCLEOTIDE SEQUENCE</scope>
</reference>
<dbReference type="PANTHER" id="PTHR33144:SF25">
    <property type="entry name" value="DUF4216 DOMAIN-CONTAINING PROTEIN"/>
    <property type="match status" value="1"/>
</dbReference>
<feature type="compositionally biased region" description="Low complexity" evidence="1">
    <location>
        <begin position="309"/>
        <end position="321"/>
    </location>
</feature>
<feature type="compositionally biased region" description="Basic and acidic residues" evidence="1">
    <location>
        <begin position="323"/>
        <end position="334"/>
    </location>
</feature>
<accession>A0AAV1DK25</accession>
<protein>
    <submittedName>
        <fullName evidence="2">OLC1v1007800C1</fullName>
    </submittedName>
</protein>
<organism evidence="2 3">
    <name type="scientific">Oldenlandia corymbosa var. corymbosa</name>
    <dbReference type="NCBI Taxonomy" id="529605"/>
    <lineage>
        <taxon>Eukaryota</taxon>
        <taxon>Viridiplantae</taxon>
        <taxon>Streptophyta</taxon>
        <taxon>Embryophyta</taxon>
        <taxon>Tracheophyta</taxon>
        <taxon>Spermatophyta</taxon>
        <taxon>Magnoliopsida</taxon>
        <taxon>eudicotyledons</taxon>
        <taxon>Gunneridae</taxon>
        <taxon>Pentapetalae</taxon>
        <taxon>asterids</taxon>
        <taxon>lamiids</taxon>
        <taxon>Gentianales</taxon>
        <taxon>Rubiaceae</taxon>
        <taxon>Rubioideae</taxon>
        <taxon>Spermacoceae</taxon>
        <taxon>Hedyotis-Oldenlandia complex</taxon>
        <taxon>Oldenlandia</taxon>
    </lineage>
</organism>
<gene>
    <name evidence="2" type="ORF">OLC1_LOCUS16351</name>
</gene>
<dbReference type="Pfam" id="PF03004">
    <property type="entry name" value="Transposase_24"/>
    <property type="match status" value="1"/>
</dbReference>
<dbReference type="PANTHER" id="PTHR33144">
    <property type="entry name" value="OS10G0409366 PROTEIN-RELATED"/>
    <property type="match status" value="1"/>
</dbReference>
<feature type="compositionally biased region" description="Acidic residues" evidence="1">
    <location>
        <begin position="56"/>
        <end position="65"/>
    </location>
</feature>
<keyword evidence="3" id="KW-1185">Reference proteome</keyword>
<evidence type="ECO:0000313" key="2">
    <source>
        <dbReference type="EMBL" id="CAI9108239.1"/>
    </source>
</evidence>
<feature type="compositionally biased region" description="Low complexity" evidence="1">
    <location>
        <begin position="30"/>
        <end position="54"/>
    </location>
</feature>
<sequence length="352" mass="39996">MVSSRKKSQCAIGSMLDLLNEPATSRSHNQENNSNCSNSLNSSSSTDSESLHTSESFEDDSDDEQNANNNDPLEEDTIGRGPTRQGFRWGTGEKMILELNDDNQVVGSMAAEFATQLGVLAKEGNKLPLIYTDWRALPKPMKDDVWAEVKENTNLTDVYKKTCLRRVGKLWKDFKMRTKEKYFRPHRRDKTYLLANRPGRIEEDQWPALVNYWLSKRARKISNRNKRNRKDLQMPHRQGRTDTYNLQNQATLKALKQQLPPELQDDIEANNKILKTSLEKMLQDAYAAVQDSSNSQHQIALNEPLHGLGNSSNNGQTNQSTKVSKEINQSKDDNPPLICSDATSTKEIQKVT</sequence>
<proteinExistence type="predicted"/>
<dbReference type="InterPro" id="IPR004252">
    <property type="entry name" value="Probable_transposase_24"/>
</dbReference>
<feature type="region of interest" description="Disordered" evidence="1">
    <location>
        <begin position="21"/>
        <end position="87"/>
    </location>
</feature>